<dbReference type="EMBL" id="LNCU01000039">
    <property type="protein sequence ID" value="KWV58056.1"/>
    <property type="molecule type" value="Genomic_DNA"/>
</dbReference>
<evidence type="ECO:0000313" key="2">
    <source>
        <dbReference type="Proteomes" id="UP000057737"/>
    </source>
</evidence>
<keyword evidence="2" id="KW-1185">Reference proteome</keyword>
<comment type="caution">
    <text evidence="1">The sequence shown here is derived from an EMBL/GenBank/DDBJ whole genome shotgun (WGS) entry which is preliminary data.</text>
</comment>
<proteinExistence type="predicted"/>
<reference evidence="1 2" key="1">
    <citation type="submission" date="2015-11" db="EMBL/GenBank/DDBJ databases">
        <title>Draft Genome Sequence of the Strain BR 10303 (Bradyrhizobium sp.) isolated from nodules of Centrolobium paraense.</title>
        <authorList>
            <person name="Zelli J.E."/>
            <person name="Simoes-Araujo J.L."/>
            <person name="Barauna A.C."/>
            <person name="Silva K."/>
        </authorList>
    </citation>
    <scope>NUCLEOTIDE SEQUENCE [LARGE SCALE GENOMIC DNA]</scope>
    <source>
        <strain evidence="1 2">BR 10303</strain>
    </source>
</reference>
<dbReference type="Proteomes" id="UP000057737">
    <property type="component" value="Unassembled WGS sequence"/>
</dbReference>
<organism evidence="1 2">
    <name type="scientific">Bradyrhizobium macuxiense</name>
    <dbReference type="NCBI Taxonomy" id="1755647"/>
    <lineage>
        <taxon>Bacteria</taxon>
        <taxon>Pseudomonadati</taxon>
        <taxon>Pseudomonadota</taxon>
        <taxon>Alphaproteobacteria</taxon>
        <taxon>Hyphomicrobiales</taxon>
        <taxon>Nitrobacteraceae</taxon>
        <taxon>Bradyrhizobium</taxon>
    </lineage>
</organism>
<dbReference type="AlphaFoldDB" id="A0A125Q9P3"/>
<name>A0A125Q9P3_9BRAD</name>
<accession>A0A125Q9P3</accession>
<evidence type="ECO:0000313" key="1">
    <source>
        <dbReference type="EMBL" id="KWV58056.1"/>
    </source>
</evidence>
<sequence>MCDVPGRSSGGVCRENTSDDRSFVFDYFEFTGFTGNGSISVGAPPRVSTVTYYAGHAATDLLRSIFALHLSNEAANSNQDRVCGAVMNGLDFDPLER</sequence>
<gene>
    <name evidence="1" type="ORF">AS156_35075</name>
</gene>
<protein>
    <submittedName>
        <fullName evidence="1">Uncharacterized protein</fullName>
    </submittedName>
</protein>